<reference evidence="1 2" key="1">
    <citation type="submission" date="2013-10" db="EMBL/GenBank/DDBJ databases">
        <title>Complete genome sequence of Corynebacterium lactis DSM 45799(T), isolated from raw cow milk.</title>
        <authorList>
            <person name="Ruckert C."/>
            <person name="Albersmeier A."/>
            <person name="Lipski A."/>
            <person name="Kalinowski J."/>
        </authorList>
    </citation>
    <scope>NUCLEOTIDE SEQUENCE [LARGE SCALE GENOMIC DNA]</scope>
    <source>
        <strain evidence="1 2">RW2-5</strain>
    </source>
</reference>
<dbReference type="EMBL" id="CP006841">
    <property type="protein sequence ID" value="ALA68648.1"/>
    <property type="molecule type" value="Genomic_DNA"/>
</dbReference>
<accession>A0A0K2H3X1</accession>
<dbReference type="PATRIC" id="fig|1408189.4.peg.1944"/>
<evidence type="ECO:0000313" key="2">
    <source>
        <dbReference type="Proteomes" id="UP000058446"/>
    </source>
</evidence>
<proteinExistence type="predicted"/>
<dbReference type="OrthoDB" id="9885100at2"/>
<dbReference type="RefSeq" id="WP_053412710.1">
    <property type="nucleotide sequence ID" value="NZ_CP006841.1"/>
</dbReference>
<dbReference type="Proteomes" id="UP000058446">
    <property type="component" value="Chromosome"/>
</dbReference>
<name>A0A0K2H3X1_9CORY</name>
<sequence>MSWAELKAFLAWAPEGSAVRRLDDPLAEYKAPKNQLLMNTIDTLAWANWQRARRKTAPKPRPVIDQLKEAVERQRRARNGPKNAAELQNTRAELARRRKLQRQNKP</sequence>
<dbReference type="STRING" id="1408189.CLAC_09695"/>
<evidence type="ECO:0000313" key="1">
    <source>
        <dbReference type="EMBL" id="ALA68648.1"/>
    </source>
</evidence>
<gene>
    <name evidence="1" type="ORF">CLAC_09695</name>
</gene>
<protein>
    <submittedName>
        <fullName evidence="1">Uncharacterized protein</fullName>
    </submittedName>
</protein>
<keyword evidence="2" id="KW-1185">Reference proteome</keyword>
<dbReference type="KEGG" id="clw:CLAC_09695"/>
<dbReference type="AlphaFoldDB" id="A0A0K2H3X1"/>
<organism evidence="1 2">
    <name type="scientific">Corynebacterium lactis RW2-5</name>
    <dbReference type="NCBI Taxonomy" id="1408189"/>
    <lineage>
        <taxon>Bacteria</taxon>
        <taxon>Bacillati</taxon>
        <taxon>Actinomycetota</taxon>
        <taxon>Actinomycetes</taxon>
        <taxon>Mycobacteriales</taxon>
        <taxon>Corynebacteriaceae</taxon>
        <taxon>Corynebacterium</taxon>
    </lineage>
</organism>